<evidence type="ECO:0000313" key="2">
    <source>
        <dbReference type="EMBL" id="KAF5828444.1"/>
    </source>
</evidence>
<accession>A0ABQ7G1H0</accession>
<reference evidence="2" key="1">
    <citation type="submission" date="2017-08" db="EMBL/GenBank/DDBJ databases">
        <authorList>
            <person name="Polle J.E."/>
            <person name="Barry K."/>
            <person name="Cushman J."/>
            <person name="Schmutz J."/>
            <person name="Tran D."/>
            <person name="Hathwaick L.T."/>
            <person name="Yim W.C."/>
            <person name="Jenkins J."/>
            <person name="Mckie-Krisberg Z.M."/>
            <person name="Prochnik S."/>
            <person name="Lindquist E."/>
            <person name="Dockter R.B."/>
            <person name="Adam C."/>
            <person name="Molina H."/>
            <person name="Bunkerborg J."/>
            <person name="Jin E."/>
            <person name="Buchheim M."/>
            <person name="Magnuson J."/>
        </authorList>
    </citation>
    <scope>NUCLEOTIDE SEQUENCE</scope>
    <source>
        <strain evidence="2">CCAP 19/18</strain>
    </source>
</reference>
<evidence type="ECO:0000259" key="1">
    <source>
        <dbReference type="Pfam" id="PF21057"/>
    </source>
</evidence>
<protein>
    <recommendedName>
        <fullName evidence="1">Hikeshi-like C-terminal domain-containing protein</fullName>
    </recommendedName>
</protein>
<proteinExistence type="predicted"/>
<evidence type="ECO:0000313" key="3">
    <source>
        <dbReference type="Proteomes" id="UP000815325"/>
    </source>
</evidence>
<sequence>MAAPFVQPVAPAPAVAPPLFGVVFVGKSFPIPEQAWTRIDATHWVLDVCTQVLPTYWELKELTLFLTQPNILDPSLALGLYLKIGNSNEWLYRGCVHQGHPAELVPLQWPSGEQDAVYPAPGAVQIGVSVEPAAEIVNKEGSKLAAREEFAKLVGVDLFRFMESFQKTAVGDHLVVPANALDRWFLRFQEKYRKDPDFLARDKEKL</sequence>
<dbReference type="Proteomes" id="UP000815325">
    <property type="component" value="Unassembled WGS sequence"/>
</dbReference>
<dbReference type="Pfam" id="PF21057">
    <property type="entry name" value="Hikeshi-like_C"/>
    <property type="match status" value="1"/>
</dbReference>
<dbReference type="PANTHER" id="PTHR12925">
    <property type="entry name" value="HIKESHI FAMILY MEMBER"/>
    <property type="match status" value="1"/>
</dbReference>
<dbReference type="PANTHER" id="PTHR12925:SF0">
    <property type="entry name" value="PROTEIN HIKESHI"/>
    <property type="match status" value="1"/>
</dbReference>
<comment type="caution">
    <text evidence="2">The sequence shown here is derived from an EMBL/GenBank/DDBJ whole genome shotgun (WGS) entry which is preliminary data.</text>
</comment>
<dbReference type="InterPro" id="IPR048364">
    <property type="entry name" value="Hikeshi-like_C"/>
</dbReference>
<feature type="domain" description="Hikeshi-like C-terminal" evidence="1">
    <location>
        <begin position="149"/>
        <end position="200"/>
    </location>
</feature>
<dbReference type="EMBL" id="MU070302">
    <property type="protein sequence ID" value="KAF5828444.1"/>
    <property type="molecule type" value="Genomic_DNA"/>
</dbReference>
<keyword evidence="3" id="KW-1185">Reference proteome</keyword>
<name>A0ABQ7G1H0_DUNSA</name>
<dbReference type="InterPro" id="IPR031318">
    <property type="entry name" value="OPI10"/>
</dbReference>
<organism evidence="2 3">
    <name type="scientific">Dunaliella salina</name>
    <name type="common">Green alga</name>
    <name type="synonym">Protococcus salinus</name>
    <dbReference type="NCBI Taxonomy" id="3046"/>
    <lineage>
        <taxon>Eukaryota</taxon>
        <taxon>Viridiplantae</taxon>
        <taxon>Chlorophyta</taxon>
        <taxon>core chlorophytes</taxon>
        <taxon>Chlorophyceae</taxon>
        <taxon>CS clade</taxon>
        <taxon>Chlamydomonadales</taxon>
        <taxon>Dunaliellaceae</taxon>
        <taxon>Dunaliella</taxon>
    </lineage>
</organism>
<gene>
    <name evidence="2" type="ORF">DUNSADRAFT_17594</name>
</gene>